<name>A0A654EUV0_ARATH</name>
<dbReference type="Proteomes" id="UP000426265">
    <property type="component" value="Unassembled WGS sequence"/>
</dbReference>
<evidence type="ECO:0000313" key="3">
    <source>
        <dbReference type="Proteomes" id="UP000426265"/>
    </source>
</evidence>
<evidence type="ECO:0000313" key="1">
    <source>
        <dbReference type="EMBL" id="CAA0368664.1"/>
    </source>
</evidence>
<dbReference type="Proteomes" id="UP000434276">
    <property type="component" value="Unassembled WGS sequence"/>
</dbReference>
<dbReference type="AlphaFoldDB" id="A0A654EUV0"/>
<evidence type="ECO:0000313" key="4">
    <source>
        <dbReference type="Proteomes" id="UP000434276"/>
    </source>
</evidence>
<accession>A0A654EUV0</accession>
<gene>
    <name evidence="2" type="ORF">AN1_LOCUS8538</name>
    <name evidence="1" type="ORF">C24_LOCUS8388</name>
</gene>
<sequence>MEIERLTDGEEEEGISFLKERPLDDAAKKKQIWLWLRKRRRRSISQESNAEVCDTMTEDKNQQRFLNTKGEKRERLLGRSTDQYLTLYMHCGKEKIEAFYFHSPAS</sequence>
<protein>
    <submittedName>
        <fullName evidence="2">Uncharacterized protein</fullName>
    </submittedName>
</protein>
<organism evidence="2 3">
    <name type="scientific">Arabidopsis thaliana</name>
    <name type="common">Mouse-ear cress</name>
    <dbReference type="NCBI Taxonomy" id="3702"/>
    <lineage>
        <taxon>Eukaryota</taxon>
        <taxon>Viridiplantae</taxon>
        <taxon>Streptophyta</taxon>
        <taxon>Embryophyta</taxon>
        <taxon>Tracheophyta</taxon>
        <taxon>Spermatophyta</taxon>
        <taxon>Magnoliopsida</taxon>
        <taxon>eudicotyledons</taxon>
        <taxon>Gunneridae</taxon>
        <taxon>Pentapetalae</taxon>
        <taxon>rosids</taxon>
        <taxon>malvids</taxon>
        <taxon>Brassicales</taxon>
        <taxon>Brassicaceae</taxon>
        <taxon>Camelineae</taxon>
        <taxon>Arabidopsis</taxon>
    </lineage>
</organism>
<proteinExistence type="predicted"/>
<dbReference type="EMBL" id="CACSHJ010000088">
    <property type="protein sequence ID" value="CAA0368664.1"/>
    <property type="molecule type" value="Genomic_DNA"/>
</dbReference>
<reference evidence="2 3" key="1">
    <citation type="submission" date="2019-11" db="EMBL/GenBank/DDBJ databases">
        <authorList>
            <person name="Jiao W.-B."/>
            <person name="Schneeberger K."/>
        </authorList>
    </citation>
    <scope>NUCLEOTIDE SEQUENCE [LARGE SCALE GENOMIC DNA]</scope>
    <source>
        <strain evidence="3">cv. An-1</strain>
        <strain evidence="4">cv. C24</strain>
    </source>
</reference>
<accession>A0A5S9X055</accession>
<evidence type="ECO:0000313" key="2">
    <source>
        <dbReference type="EMBL" id="VYS53077.1"/>
    </source>
</evidence>
<dbReference type="EMBL" id="CACRSJ010000105">
    <property type="protein sequence ID" value="VYS53077.1"/>
    <property type="molecule type" value="Genomic_DNA"/>
</dbReference>